<accession>A0ABT2SIV8</accession>
<protein>
    <submittedName>
        <fullName evidence="3">Uncharacterized protein</fullName>
    </submittedName>
</protein>
<proteinExistence type="predicted"/>
<keyword evidence="2" id="KW-0732">Signal</keyword>
<evidence type="ECO:0000256" key="1">
    <source>
        <dbReference type="SAM" id="MobiDB-lite"/>
    </source>
</evidence>
<dbReference type="EMBL" id="JAOQKE010000002">
    <property type="protein sequence ID" value="MCU6724449.1"/>
    <property type="molecule type" value="Genomic_DNA"/>
</dbReference>
<feature type="compositionally biased region" description="Basic and acidic residues" evidence="1">
    <location>
        <begin position="42"/>
        <end position="52"/>
    </location>
</feature>
<evidence type="ECO:0000313" key="3">
    <source>
        <dbReference type="EMBL" id="MCU6724449.1"/>
    </source>
</evidence>
<feature type="chain" id="PRO_5045563862" evidence="2">
    <location>
        <begin position="25"/>
        <end position="257"/>
    </location>
</feature>
<name>A0ABT2SIV8_9FIRM</name>
<feature type="signal peptide" evidence="2">
    <location>
        <begin position="1"/>
        <end position="24"/>
    </location>
</feature>
<sequence>MRNGMMKRAAALLLAATMTVPAYAVYAEDNTQIEAEAEAAEAEAKAEAERQAAEAAAQAEAERQAAEAAAQAEAERQAAEAAAQAEAERQAAEAAAQAEAEKQAAEAAAQAEAERQAAEAAAQTEAATEAQTEAQTEAAETEAQTEATEAEEYQTSFKFENDEVVIVVKTSEEAKLGKDTKLTAKKLEEGSEKYEAAKAATINSLGSSEEELYSFYEIGFEKDGKELDVQDSHMTVNVTFKNEASAVQVKDGVAKRL</sequence>
<feature type="region of interest" description="Disordered" evidence="1">
    <location>
        <begin position="40"/>
        <end position="156"/>
    </location>
</feature>
<dbReference type="Proteomes" id="UP001652338">
    <property type="component" value="Unassembled WGS sequence"/>
</dbReference>
<reference evidence="3 4" key="1">
    <citation type="journal article" date="2021" name="ISME Commun">
        <title>Automated analysis of genomic sequences facilitates high-throughput and comprehensive description of bacteria.</title>
        <authorList>
            <person name="Hitch T.C.A."/>
        </authorList>
    </citation>
    <scope>NUCLEOTIDE SEQUENCE [LARGE SCALE GENOMIC DNA]</scope>
    <source>
        <strain evidence="3 4">Sanger_29</strain>
    </source>
</reference>
<keyword evidence="4" id="KW-1185">Reference proteome</keyword>
<comment type="caution">
    <text evidence="3">The sequence shown here is derived from an EMBL/GenBank/DDBJ whole genome shotgun (WGS) entry which is preliminary data.</text>
</comment>
<dbReference type="RefSeq" id="WP_262653799.1">
    <property type="nucleotide sequence ID" value="NZ_JAOQKE010000002.1"/>
</dbReference>
<evidence type="ECO:0000313" key="4">
    <source>
        <dbReference type="Proteomes" id="UP001652338"/>
    </source>
</evidence>
<organism evidence="3 4">
    <name type="scientific">Muricoprocola aceti</name>
    <dbReference type="NCBI Taxonomy" id="2981772"/>
    <lineage>
        <taxon>Bacteria</taxon>
        <taxon>Bacillati</taxon>
        <taxon>Bacillota</taxon>
        <taxon>Clostridia</taxon>
        <taxon>Lachnospirales</taxon>
        <taxon>Lachnospiraceae</taxon>
        <taxon>Muricoprocola</taxon>
    </lineage>
</organism>
<feature type="compositionally biased region" description="Low complexity" evidence="1">
    <location>
        <begin position="118"/>
        <end position="147"/>
    </location>
</feature>
<gene>
    <name evidence="3" type="ORF">OCV47_03585</name>
</gene>
<evidence type="ECO:0000256" key="2">
    <source>
        <dbReference type="SAM" id="SignalP"/>
    </source>
</evidence>